<organism evidence="2 3">
    <name type="scientific">Streptomyces cacaoi</name>
    <dbReference type="NCBI Taxonomy" id="1898"/>
    <lineage>
        <taxon>Bacteria</taxon>
        <taxon>Bacillati</taxon>
        <taxon>Actinomycetota</taxon>
        <taxon>Actinomycetes</taxon>
        <taxon>Kitasatosporales</taxon>
        <taxon>Streptomycetaceae</taxon>
        <taxon>Streptomyces</taxon>
    </lineage>
</organism>
<dbReference type="Pfam" id="PF04149">
    <property type="entry name" value="DUF397"/>
    <property type="match status" value="1"/>
</dbReference>
<dbReference type="AlphaFoldDB" id="A0A4Y3R7A2"/>
<dbReference type="OrthoDB" id="4562195at2"/>
<keyword evidence="3" id="KW-1185">Reference proteome</keyword>
<name>A0A4Y3R7A2_STRCI</name>
<dbReference type="RefSeq" id="WP_030894468.1">
    <property type="nucleotide sequence ID" value="NZ_BJMM01000057.1"/>
</dbReference>
<feature type="domain" description="DUF397" evidence="1">
    <location>
        <begin position="7"/>
        <end position="57"/>
    </location>
</feature>
<evidence type="ECO:0000313" key="2">
    <source>
        <dbReference type="EMBL" id="GEB53636.1"/>
    </source>
</evidence>
<gene>
    <name evidence="2" type="ORF">SCA03_61870</name>
</gene>
<dbReference type="EMBL" id="BJMM01000057">
    <property type="protein sequence ID" value="GEB53636.1"/>
    <property type="molecule type" value="Genomic_DNA"/>
</dbReference>
<evidence type="ECO:0000259" key="1">
    <source>
        <dbReference type="Pfam" id="PF04149"/>
    </source>
</evidence>
<accession>A0A4Y3R7A2</accession>
<proteinExistence type="predicted"/>
<reference evidence="2 3" key="1">
    <citation type="submission" date="2019-06" db="EMBL/GenBank/DDBJ databases">
        <title>Whole genome shotgun sequence of Streptomyces cacaoi subsp. cacaoi NBRC 12748.</title>
        <authorList>
            <person name="Hosoyama A."/>
            <person name="Uohara A."/>
            <person name="Ohji S."/>
            <person name="Ichikawa N."/>
        </authorList>
    </citation>
    <scope>NUCLEOTIDE SEQUENCE [LARGE SCALE GENOMIC DNA]</scope>
    <source>
        <strain evidence="2 3">NBRC 12748</strain>
    </source>
</reference>
<comment type="caution">
    <text evidence="2">The sequence shown here is derived from an EMBL/GenBank/DDBJ whole genome shotgun (WGS) entry which is preliminary data.</text>
</comment>
<dbReference type="InterPro" id="IPR007278">
    <property type="entry name" value="DUF397"/>
</dbReference>
<sequence>MTTTGMTWFKSTYSGGDGDNCVEVAMAPSAVRVRDSKDVGQAALSVSSAAWARFVRHTARRSR</sequence>
<evidence type="ECO:0000313" key="3">
    <source>
        <dbReference type="Proteomes" id="UP000319210"/>
    </source>
</evidence>
<dbReference type="Proteomes" id="UP000319210">
    <property type="component" value="Unassembled WGS sequence"/>
</dbReference>
<protein>
    <recommendedName>
        <fullName evidence="1">DUF397 domain-containing protein</fullName>
    </recommendedName>
</protein>